<dbReference type="AlphaFoldDB" id="A0A0U1QRI5"/>
<dbReference type="Proteomes" id="UP000035553">
    <property type="component" value="Unassembled WGS sequence"/>
</dbReference>
<dbReference type="EMBL" id="AFVQ02000041">
    <property type="protein sequence ID" value="KLI03362.1"/>
    <property type="molecule type" value="Genomic_DNA"/>
</dbReference>
<sequence length="104" mass="11807">MHKLSLFRRNVFIRGRFFFAGKETFMTRLGSAGHHLNENAIEIKRLTCIYVQSIRFGLAGMMIRGAHPVPNAKATASCGSKDWAWPGFFSCFSGLVFNSLFDWK</sequence>
<organism evidence="1 2">
    <name type="scientific">Sporolactobacillus inulinus CASD</name>
    <dbReference type="NCBI Taxonomy" id="1069536"/>
    <lineage>
        <taxon>Bacteria</taxon>
        <taxon>Bacillati</taxon>
        <taxon>Bacillota</taxon>
        <taxon>Bacilli</taxon>
        <taxon>Bacillales</taxon>
        <taxon>Sporolactobacillaceae</taxon>
        <taxon>Sporolactobacillus</taxon>
    </lineage>
</organism>
<dbReference type="STRING" id="1069536.SINU_03075"/>
<reference evidence="1 2" key="1">
    <citation type="journal article" date="2011" name="J. Bacteriol.">
        <title>Draft genome sequence of Sporolactobacillus inulinus strain CASD, an efficient D-lactic acid-producing bacterium with high-concentration lactate tolerance capability.</title>
        <authorList>
            <person name="Yu B."/>
            <person name="Su F."/>
            <person name="Wang L."/>
            <person name="Xu K."/>
            <person name="Zhao B."/>
            <person name="Xu P."/>
        </authorList>
    </citation>
    <scope>NUCLEOTIDE SEQUENCE [LARGE SCALE GENOMIC DNA]</scope>
    <source>
        <strain evidence="1 2">CASD</strain>
    </source>
</reference>
<keyword evidence="2" id="KW-1185">Reference proteome</keyword>
<evidence type="ECO:0000313" key="2">
    <source>
        <dbReference type="Proteomes" id="UP000035553"/>
    </source>
</evidence>
<proteinExistence type="predicted"/>
<name>A0A0U1QRI5_9BACL</name>
<protein>
    <submittedName>
        <fullName evidence="1">Uncharacterized protein</fullName>
    </submittedName>
</protein>
<gene>
    <name evidence="1" type="ORF">SINU_03075</name>
</gene>
<accession>A0A0U1QRI5</accession>
<comment type="caution">
    <text evidence="1">The sequence shown here is derived from an EMBL/GenBank/DDBJ whole genome shotgun (WGS) entry which is preliminary data.</text>
</comment>
<evidence type="ECO:0000313" key="1">
    <source>
        <dbReference type="EMBL" id="KLI03362.1"/>
    </source>
</evidence>